<keyword evidence="2" id="KW-1185">Reference proteome</keyword>
<dbReference type="Gene3D" id="3.40.50.1240">
    <property type="entry name" value="Phosphoglycerate mutase-like"/>
    <property type="match status" value="1"/>
</dbReference>
<reference evidence="1 2" key="1">
    <citation type="journal article" date="2023" name="Hortic Res">
        <title>Pangenome of water caltrop reveals structural variations and asymmetric subgenome divergence after allopolyploidization.</title>
        <authorList>
            <person name="Zhang X."/>
            <person name="Chen Y."/>
            <person name="Wang L."/>
            <person name="Yuan Y."/>
            <person name="Fang M."/>
            <person name="Shi L."/>
            <person name="Lu R."/>
            <person name="Comes H.P."/>
            <person name="Ma Y."/>
            <person name="Chen Y."/>
            <person name="Huang G."/>
            <person name="Zhou Y."/>
            <person name="Zheng Z."/>
            <person name="Qiu Y."/>
        </authorList>
    </citation>
    <scope>NUCLEOTIDE SEQUENCE [LARGE SCALE GENOMIC DNA]</scope>
    <source>
        <strain evidence="1">F231</strain>
    </source>
</reference>
<evidence type="ECO:0000313" key="1">
    <source>
        <dbReference type="EMBL" id="KAK4789165.1"/>
    </source>
</evidence>
<dbReference type="InterPro" id="IPR051710">
    <property type="entry name" value="Phosphatase_SH3-domain"/>
</dbReference>
<dbReference type="AlphaFoldDB" id="A0AAN7LNG6"/>
<protein>
    <recommendedName>
        <fullName evidence="3">Phosphoglycerate mutase family protein</fullName>
    </recommendedName>
</protein>
<dbReference type="PANTHER" id="PTHR16469">
    <property type="entry name" value="UBIQUITIN-ASSOCIATED AND SH3 DOMAIN-CONTAINING BA-RELATED"/>
    <property type="match status" value="1"/>
</dbReference>
<dbReference type="InterPro" id="IPR029033">
    <property type="entry name" value="His_PPase_superfam"/>
</dbReference>
<sequence>MDAPSVPQHQHVIVLRHGDRLDDFLKSWTSKSARPWDPPLHVDGHVRAFKTGLVLQPNRLNFRIHRVISSPFLRCVETAAHVISGLCSVDEDSGGLSSTSLDPSKIKASIEYGLCEILHRKPNRLNFPEDWDWGFNLSELEQKLPAGTVDPEFKPVIPELPKREEELSEGVDRFTRVTLALADKYPSENLLLVTHGEGWGAGLRSVFPMFMKGMKLRDADYCSRFEIRREINDISRMARKFSVVSYNGLTPMMKNDS</sequence>
<dbReference type="CDD" id="cd07067">
    <property type="entry name" value="HP_PGM_like"/>
    <property type="match status" value="1"/>
</dbReference>
<dbReference type="InterPro" id="IPR013078">
    <property type="entry name" value="His_Pase_superF_clade-1"/>
</dbReference>
<proteinExistence type="predicted"/>
<dbReference type="EMBL" id="JAXQNO010000011">
    <property type="protein sequence ID" value="KAK4789165.1"/>
    <property type="molecule type" value="Genomic_DNA"/>
</dbReference>
<accession>A0AAN7LNG6</accession>
<dbReference type="PIRSF" id="PIRSF015897">
    <property type="entry name" value="PRIB5"/>
    <property type="match status" value="1"/>
</dbReference>
<evidence type="ECO:0008006" key="3">
    <source>
        <dbReference type="Google" id="ProtNLM"/>
    </source>
</evidence>
<organism evidence="1 2">
    <name type="scientific">Trapa natans</name>
    <name type="common">Water chestnut</name>
    <dbReference type="NCBI Taxonomy" id="22666"/>
    <lineage>
        <taxon>Eukaryota</taxon>
        <taxon>Viridiplantae</taxon>
        <taxon>Streptophyta</taxon>
        <taxon>Embryophyta</taxon>
        <taxon>Tracheophyta</taxon>
        <taxon>Spermatophyta</taxon>
        <taxon>Magnoliopsida</taxon>
        <taxon>eudicotyledons</taxon>
        <taxon>Gunneridae</taxon>
        <taxon>Pentapetalae</taxon>
        <taxon>rosids</taxon>
        <taxon>malvids</taxon>
        <taxon>Myrtales</taxon>
        <taxon>Lythraceae</taxon>
        <taxon>Trapa</taxon>
    </lineage>
</organism>
<evidence type="ECO:0000313" key="2">
    <source>
        <dbReference type="Proteomes" id="UP001346149"/>
    </source>
</evidence>
<dbReference type="Proteomes" id="UP001346149">
    <property type="component" value="Unassembled WGS sequence"/>
</dbReference>
<comment type="caution">
    <text evidence="1">The sequence shown here is derived from an EMBL/GenBank/DDBJ whole genome shotgun (WGS) entry which is preliminary data.</text>
</comment>
<dbReference type="SUPFAM" id="SSF53254">
    <property type="entry name" value="Phosphoglycerate mutase-like"/>
    <property type="match status" value="1"/>
</dbReference>
<dbReference type="PANTHER" id="PTHR16469:SF27">
    <property type="entry name" value="UBIQUITIN-ASSOCIATED AND SH3 DOMAIN-CONTAINING BA-RELATED"/>
    <property type="match status" value="1"/>
</dbReference>
<gene>
    <name evidence="1" type="ORF">SAY86_020484</name>
</gene>
<name>A0AAN7LNG6_TRANT</name>
<dbReference type="InterPro" id="IPR012398">
    <property type="entry name" value="PRIB5"/>
</dbReference>